<accession>E6VEZ8</accession>
<keyword evidence="1" id="KW-0472">Membrane</keyword>
<feature type="transmembrane region" description="Helical" evidence="1">
    <location>
        <begin position="15"/>
        <end position="37"/>
    </location>
</feature>
<dbReference type="EMBL" id="CP002418">
    <property type="protein sequence ID" value="ADU46401.1"/>
    <property type="molecule type" value="Genomic_DNA"/>
</dbReference>
<organism evidence="2 3">
    <name type="scientific">Rhodopseudomonas palustris (strain DX-1)</name>
    <dbReference type="NCBI Taxonomy" id="652103"/>
    <lineage>
        <taxon>Bacteria</taxon>
        <taxon>Pseudomonadati</taxon>
        <taxon>Pseudomonadota</taxon>
        <taxon>Alphaproteobacteria</taxon>
        <taxon>Hyphomicrobiales</taxon>
        <taxon>Nitrobacteraceae</taxon>
        <taxon>Rhodopseudomonas</taxon>
    </lineage>
</organism>
<name>E6VEZ8_RHOPX</name>
<dbReference type="InterPro" id="IPR016410">
    <property type="entry name" value="Phage_imm"/>
</dbReference>
<evidence type="ECO:0000256" key="1">
    <source>
        <dbReference type="SAM" id="Phobius"/>
    </source>
</evidence>
<dbReference type="KEGG" id="rpx:Rpdx1_4860"/>
<dbReference type="OrthoDB" id="9814116at2"/>
<evidence type="ECO:0000313" key="3">
    <source>
        <dbReference type="Proteomes" id="UP000001402"/>
    </source>
</evidence>
<dbReference type="Proteomes" id="UP000001402">
    <property type="component" value="Chromosome"/>
</dbReference>
<dbReference type="BioCyc" id="RPAL652103:RPDX1_RS24030-MONOMER"/>
<protein>
    <recommendedName>
        <fullName evidence="4">Superinfection immunity protein</fullName>
    </recommendedName>
</protein>
<sequence length="93" mass="10246">MSGLAGLPYDANMQVIVWSMYLVAAVLYCAPMLIAFARNVEYKWGLYAGNLLLGWTGVGWAYALYYAVFADKEGTHRERLSLARVAGPHSARG</sequence>
<reference evidence="2" key="1">
    <citation type="submission" date="2010-12" db="EMBL/GenBank/DDBJ databases">
        <title>Complete sequence of Rhodopseudomonas palustris DX-1.</title>
        <authorList>
            <consortium name="US DOE Joint Genome Institute"/>
            <person name="Lucas S."/>
            <person name="Copeland A."/>
            <person name="Lapidus A."/>
            <person name="Cheng J.-F."/>
            <person name="Goodwin L."/>
            <person name="Pitluck S."/>
            <person name="Misra M."/>
            <person name="Chertkov O."/>
            <person name="Detter J.C."/>
            <person name="Han C."/>
            <person name="Tapia R."/>
            <person name="Land M."/>
            <person name="Hauser L."/>
            <person name="Kyrpides N."/>
            <person name="Ivanova N."/>
            <person name="Ovchinnikova G."/>
            <person name="Logan B."/>
            <person name="Oda Y."/>
            <person name="Harwood C."/>
            <person name="Woyke T."/>
        </authorList>
    </citation>
    <scope>NUCLEOTIDE SEQUENCE [LARGE SCALE GENOMIC DNA]</scope>
    <source>
        <strain evidence="2">DX-1</strain>
    </source>
</reference>
<proteinExistence type="predicted"/>
<dbReference type="HOGENOM" id="CLU_2525358_0_0_5"/>
<keyword evidence="1" id="KW-1133">Transmembrane helix</keyword>
<keyword evidence="1" id="KW-0812">Transmembrane</keyword>
<evidence type="ECO:0000313" key="2">
    <source>
        <dbReference type="EMBL" id="ADU46401.1"/>
    </source>
</evidence>
<dbReference type="Pfam" id="PF14373">
    <property type="entry name" value="Imm_superinfect"/>
    <property type="match status" value="1"/>
</dbReference>
<gene>
    <name evidence="2" type="ordered locus">Rpdx1_4860</name>
</gene>
<evidence type="ECO:0008006" key="4">
    <source>
        <dbReference type="Google" id="ProtNLM"/>
    </source>
</evidence>
<feature type="transmembrane region" description="Helical" evidence="1">
    <location>
        <begin position="44"/>
        <end position="68"/>
    </location>
</feature>
<dbReference type="AlphaFoldDB" id="E6VEZ8"/>